<protein>
    <recommendedName>
        <fullName evidence="3">Reverse transcriptase/retrotransposon-derived protein RNase H-like domain-containing protein</fullName>
    </recommendedName>
</protein>
<reference evidence="1" key="1">
    <citation type="submission" date="2018-07" db="EMBL/GenBank/DDBJ databases">
        <title>Comparative genomics of catfishes provides insights into carnivory and benthic adaptation.</title>
        <authorList>
            <person name="Zhang Y."/>
            <person name="Wang D."/>
            <person name="Peng Z."/>
            <person name="Zheng S."/>
            <person name="Shao F."/>
            <person name="Tao W."/>
        </authorList>
    </citation>
    <scope>NUCLEOTIDE SEQUENCE</scope>
    <source>
        <strain evidence="1">Chongqing</strain>
    </source>
</reference>
<keyword evidence="2" id="KW-1185">Reference proteome</keyword>
<dbReference type="Proteomes" id="UP001205998">
    <property type="component" value="Unassembled WGS sequence"/>
</dbReference>
<evidence type="ECO:0008006" key="3">
    <source>
        <dbReference type="Google" id="ProtNLM"/>
    </source>
</evidence>
<gene>
    <name evidence="1" type="ORF">C0J50_10706</name>
</gene>
<dbReference type="PANTHER" id="PTHR37984:SF5">
    <property type="entry name" value="PROTEIN NYNRIN-LIKE"/>
    <property type="match status" value="1"/>
</dbReference>
<dbReference type="AlphaFoldDB" id="A0AAD5AH68"/>
<sequence length="125" mass="14319">QNGLYVKTEKCEFHVSSTSFLGFTLAAGSISMDPARIRAVKEWLTPSSRKKLQRFLGFSNFFRRFIRGYSSVAAPLHQLTSSHWSFLWPPEAERAFIRLEDLFTFAPVLVFPDPSRQFIVEVDAS</sequence>
<feature type="non-terminal residue" evidence="1">
    <location>
        <position position="1"/>
    </location>
</feature>
<accession>A0AAD5AH68</accession>
<dbReference type="EMBL" id="MU552998">
    <property type="protein sequence ID" value="KAI5616005.1"/>
    <property type="molecule type" value="Genomic_DNA"/>
</dbReference>
<proteinExistence type="predicted"/>
<dbReference type="Gene3D" id="3.30.70.270">
    <property type="match status" value="1"/>
</dbReference>
<evidence type="ECO:0000313" key="2">
    <source>
        <dbReference type="Proteomes" id="UP001205998"/>
    </source>
</evidence>
<name>A0AAD5AH68_SILAS</name>
<dbReference type="InterPro" id="IPR043502">
    <property type="entry name" value="DNA/RNA_pol_sf"/>
</dbReference>
<dbReference type="InterPro" id="IPR043128">
    <property type="entry name" value="Rev_trsase/Diguanyl_cyclase"/>
</dbReference>
<dbReference type="PANTHER" id="PTHR37984">
    <property type="entry name" value="PROTEIN CBG26694"/>
    <property type="match status" value="1"/>
</dbReference>
<dbReference type="FunFam" id="3.30.70.270:FF:000063">
    <property type="entry name" value="Zinc knuckle domaincontaining protein"/>
    <property type="match status" value="1"/>
</dbReference>
<organism evidence="1 2">
    <name type="scientific">Silurus asotus</name>
    <name type="common">Amur catfish</name>
    <name type="synonym">Parasilurus asotus</name>
    <dbReference type="NCBI Taxonomy" id="30991"/>
    <lineage>
        <taxon>Eukaryota</taxon>
        <taxon>Metazoa</taxon>
        <taxon>Chordata</taxon>
        <taxon>Craniata</taxon>
        <taxon>Vertebrata</taxon>
        <taxon>Euteleostomi</taxon>
        <taxon>Actinopterygii</taxon>
        <taxon>Neopterygii</taxon>
        <taxon>Teleostei</taxon>
        <taxon>Ostariophysi</taxon>
        <taxon>Siluriformes</taxon>
        <taxon>Siluridae</taxon>
        <taxon>Silurus</taxon>
    </lineage>
</organism>
<feature type="non-terminal residue" evidence="1">
    <location>
        <position position="125"/>
    </location>
</feature>
<comment type="caution">
    <text evidence="1">The sequence shown here is derived from an EMBL/GenBank/DDBJ whole genome shotgun (WGS) entry which is preliminary data.</text>
</comment>
<dbReference type="InterPro" id="IPR050951">
    <property type="entry name" value="Retrovirus_Pol_polyprotein"/>
</dbReference>
<dbReference type="SUPFAM" id="SSF56672">
    <property type="entry name" value="DNA/RNA polymerases"/>
    <property type="match status" value="1"/>
</dbReference>
<evidence type="ECO:0000313" key="1">
    <source>
        <dbReference type="EMBL" id="KAI5616005.1"/>
    </source>
</evidence>